<name>A0ABP5C6T8_9ACTN</name>
<protein>
    <submittedName>
        <fullName evidence="2">Fic family protein</fullName>
    </submittedName>
</protein>
<keyword evidence="3" id="KW-1185">Reference proteome</keyword>
<dbReference type="PANTHER" id="PTHR13504">
    <property type="entry name" value="FIDO DOMAIN-CONTAINING PROTEIN DDB_G0283145"/>
    <property type="match status" value="1"/>
</dbReference>
<dbReference type="InterPro" id="IPR003812">
    <property type="entry name" value="Fido"/>
</dbReference>
<dbReference type="Proteomes" id="UP001500571">
    <property type="component" value="Unassembled WGS sequence"/>
</dbReference>
<accession>A0ABP5C6T8</accession>
<dbReference type="PANTHER" id="PTHR13504:SF38">
    <property type="entry name" value="FIDO DOMAIN-CONTAINING PROTEIN"/>
    <property type="match status" value="1"/>
</dbReference>
<gene>
    <name evidence="2" type="ORF">GCM10009798_16380</name>
</gene>
<dbReference type="Pfam" id="PF02661">
    <property type="entry name" value="Fic"/>
    <property type="match status" value="1"/>
</dbReference>
<dbReference type="InterPro" id="IPR040198">
    <property type="entry name" value="Fido_containing"/>
</dbReference>
<feature type="domain" description="Fido" evidence="1">
    <location>
        <begin position="325"/>
        <end position="460"/>
    </location>
</feature>
<reference evidence="3" key="1">
    <citation type="journal article" date="2019" name="Int. J. Syst. Evol. Microbiol.">
        <title>The Global Catalogue of Microorganisms (GCM) 10K type strain sequencing project: providing services to taxonomists for standard genome sequencing and annotation.</title>
        <authorList>
            <consortium name="The Broad Institute Genomics Platform"/>
            <consortium name="The Broad Institute Genome Sequencing Center for Infectious Disease"/>
            <person name="Wu L."/>
            <person name="Ma J."/>
        </authorList>
    </citation>
    <scope>NUCLEOTIDE SEQUENCE [LARGE SCALE GENOMIC DNA]</scope>
    <source>
        <strain evidence="3">JCM 15309</strain>
    </source>
</reference>
<evidence type="ECO:0000259" key="1">
    <source>
        <dbReference type="PROSITE" id="PS51459"/>
    </source>
</evidence>
<proteinExistence type="predicted"/>
<evidence type="ECO:0000313" key="2">
    <source>
        <dbReference type="EMBL" id="GAA1957676.1"/>
    </source>
</evidence>
<dbReference type="EMBL" id="BAAAPB010000001">
    <property type="protein sequence ID" value="GAA1957676.1"/>
    <property type="molecule type" value="Genomic_DNA"/>
</dbReference>
<organism evidence="2 3">
    <name type="scientific">Nocardioides panacihumi</name>
    <dbReference type="NCBI Taxonomy" id="400774"/>
    <lineage>
        <taxon>Bacteria</taxon>
        <taxon>Bacillati</taxon>
        <taxon>Actinomycetota</taxon>
        <taxon>Actinomycetes</taxon>
        <taxon>Propionibacteriales</taxon>
        <taxon>Nocardioidaceae</taxon>
        <taxon>Nocardioides</taxon>
    </lineage>
</organism>
<sequence length="502" mass="54773">MSETPSAPSGNPAGELVFSTAANKAHLSRMRRAGKAVRLTTGVYVVGASLPVETVVREHLWNVIAHFWPDAVVCDRTAFDGGRTDWIFICHPDPPRVRDLLMPGVTVKCRIGPGPLPGDSRWMDVLYLSSTARALLENAEEVGRPAENRPSRAAGLKAVGDQIDALASSGDHSRLKTVFHVFDQIQGYFNQATVTRVRALLAAASGTYSGGEIASERLAARVSGTPYDAARVELFRKAVAELESLAPIVRPDNAGPESRQWLPFFEAYFSNYIEGTRFSVEEAFDIAINNEVPAARPKDAHDVSATFRIVSDHALMQVVPRDGDDLVEILKDRHRVLMAARPEKRPGQFKDLPNYAGATSFVAPLQTEGTLRAGWELLNGLVDPFHRAVMMMFLVSECHPFDDGNGRVARILTNAELVARGQHRIVIATSYRNNYLAALTGATAGNGVTPLVSVLDFTRKWVAVVDWSDWDRCRADLGSSNAFEDPGVAEHSGKVLRLPSGP</sequence>
<dbReference type="PROSITE" id="PS51459">
    <property type="entry name" value="FIDO"/>
    <property type="match status" value="1"/>
</dbReference>
<evidence type="ECO:0000313" key="3">
    <source>
        <dbReference type="Proteomes" id="UP001500571"/>
    </source>
</evidence>
<comment type="caution">
    <text evidence="2">The sequence shown here is derived from an EMBL/GenBank/DDBJ whole genome shotgun (WGS) entry which is preliminary data.</text>
</comment>
<dbReference type="SUPFAM" id="SSF140931">
    <property type="entry name" value="Fic-like"/>
    <property type="match status" value="1"/>
</dbReference>
<dbReference type="InterPro" id="IPR036597">
    <property type="entry name" value="Fido-like_dom_sf"/>
</dbReference>
<dbReference type="Gene3D" id="1.10.3290.10">
    <property type="entry name" value="Fido-like domain"/>
    <property type="match status" value="1"/>
</dbReference>